<dbReference type="Gene3D" id="2.130.10.10">
    <property type="entry name" value="YVTN repeat-like/Quinoprotein amine dehydrogenase"/>
    <property type="match status" value="2"/>
</dbReference>
<keyword evidence="4" id="KW-0677">Repeat</keyword>
<dbReference type="GO" id="GO:0003341">
    <property type="term" value="P:cilium movement"/>
    <property type="evidence" value="ECO:0007669"/>
    <property type="project" value="TreeGrafter"/>
</dbReference>
<evidence type="ECO:0000256" key="7">
    <source>
        <dbReference type="ARBA" id="ARBA00023212"/>
    </source>
</evidence>
<dbReference type="InterPro" id="IPR015943">
    <property type="entry name" value="WD40/YVTN_repeat-like_dom_sf"/>
</dbReference>
<evidence type="ECO:0000256" key="10">
    <source>
        <dbReference type="ARBA" id="ARBA00040002"/>
    </source>
</evidence>
<dbReference type="GO" id="GO:0005858">
    <property type="term" value="C:axonemal dynein complex"/>
    <property type="evidence" value="ECO:0007669"/>
    <property type="project" value="TreeGrafter"/>
</dbReference>
<keyword evidence="13" id="KW-1185">Reference proteome</keyword>
<keyword evidence="7" id="KW-0206">Cytoskeleton</keyword>
<evidence type="ECO:0000256" key="5">
    <source>
        <dbReference type="ARBA" id="ARBA00022846"/>
    </source>
</evidence>
<sequence length="493" mass="55122">MFTKKHNECVGFESCWKVKRVYSVSDTQTSDFEVADKTVNTTPKECIMVQTDPLPTPSLIEGVDMNKVAGFLKELYPDMKKAIDDCNNSKAFVGYRKRLDKDEVNCKLLQTFGYSKLIEESGDEGAKRVSCMSWNQSGQSLACCRGFEHESWCYHRGTVYVYTMASNGKFSDQPKKVLNADNCVVSIKFHPTRSGLLAGTTYSGNIIVWNLQNNNGEEAVISKNVHDELVTQVSWTNDVDPEKSILLATTSTDGLLKLWRFNPLGKTQDDMLSLRVRYKIKPPLLNNGNVRKAEESEEYPRNVVMKDTNGVVCFDFSKHFPDTFLVGLEGGFVVQCSLLGATELKGSTKANPLFDPSFKYYEPVEGEIVSLAFSPNRKDQFLTYGTNAEIRIYLIGQEDPAQMIFLKTGLLDVTFVPFEDKLLAGCGANGFMEVFHIQSAERIATGTEEPVKKSVSTSISINCSRNNLVAIGKANGDVQLWNVPWSSLQNRFD</sequence>
<organism evidence="12 13">
    <name type="scientific">Phyllotreta striolata</name>
    <name type="common">Striped flea beetle</name>
    <name type="synonym">Crioceris striolata</name>
    <dbReference type="NCBI Taxonomy" id="444603"/>
    <lineage>
        <taxon>Eukaryota</taxon>
        <taxon>Metazoa</taxon>
        <taxon>Ecdysozoa</taxon>
        <taxon>Arthropoda</taxon>
        <taxon>Hexapoda</taxon>
        <taxon>Insecta</taxon>
        <taxon>Pterygota</taxon>
        <taxon>Neoptera</taxon>
        <taxon>Endopterygota</taxon>
        <taxon>Coleoptera</taxon>
        <taxon>Polyphaga</taxon>
        <taxon>Cucujiformia</taxon>
        <taxon>Chrysomeloidea</taxon>
        <taxon>Chrysomelidae</taxon>
        <taxon>Galerucinae</taxon>
        <taxon>Alticini</taxon>
        <taxon>Phyllotreta</taxon>
    </lineage>
</organism>
<protein>
    <recommendedName>
        <fullName evidence="10">Dynein axonemal intermediate chain 4</fullName>
    </recommendedName>
    <alternativeName>
        <fullName evidence="11">WD repeat-containing protein 78</fullName>
    </alternativeName>
</protein>
<keyword evidence="6" id="KW-0969">Cilium</keyword>
<dbReference type="InterPro" id="IPR050687">
    <property type="entry name" value="Dynein_IC"/>
</dbReference>
<evidence type="ECO:0000256" key="6">
    <source>
        <dbReference type="ARBA" id="ARBA00023069"/>
    </source>
</evidence>
<accession>A0A9N9XQD1</accession>
<proteinExistence type="predicted"/>
<dbReference type="GO" id="GO:0045504">
    <property type="term" value="F:dynein heavy chain binding"/>
    <property type="evidence" value="ECO:0007669"/>
    <property type="project" value="TreeGrafter"/>
</dbReference>
<dbReference type="OrthoDB" id="445052at2759"/>
<evidence type="ECO:0000256" key="2">
    <source>
        <dbReference type="ARBA" id="ARBA00022490"/>
    </source>
</evidence>
<evidence type="ECO:0000256" key="3">
    <source>
        <dbReference type="ARBA" id="ARBA00022574"/>
    </source>
</evidence>
<dbReference type="AlphaFoldDB" id="A0A9N9XQD1"/>
<comment type="subcellular location">
    <subcellularLocation>
        <location evidence="1">Cytoplasm</location>
        <location evidence="1">Cytoskeleton</location>
        <location evidence="1">Flagellum axoneme</location>
    </subcellularLocation>
    <subcellularLocation>
        <location evidence="9">Dynein axonemal particle</location>
    </subcellularLocation>
</comment>
<evidence type="ECO:0000256" key="8">
    <source>
        <dbReference type="ARBA" id="ARBA00023273"/>
    </source>
</evidence>
<keyword evidence="2" id="KW-0963">Cytoplasm</keyword>
<dbReference type="EMBL" id="OU900108">
    <property type="protein sequence ID" value="CAG9857945.1"/>
    <property type="molecule type" value="Genomic_DNA"/>
</dbReference>
<name>A0A9N9XQD1_PHYSR</name>
<keyword evidence="3" id="KW-0853">WD repeat</keyword>
<evidence type="ECO:0000256" key="9">
    <source>
        <dbReference type="ARBA" id="ARBA00024190"/>
    </source>
</evidence>
<dbReference type="PANTHER" id="PTHR12442">
    <property type="entry name" value="DYNEIN INTERMEDIATE CHAIN"/>
    <property type="match status" value="1"/>
</dbReference>
<dbReference type="GO" id="GO:0045503">
    <property type="term" value="F:dynein light chain binding"/>
    <property type="evidence" value="ECO:0007669"/>
    <property type="project" value="TreeGrafter"/>
</dbReference>
<dbReference type="SMART" id="SM00320">
    <property type="entry name" value="WD40"/>
    <property type="match status" value="4"/>
</dbReference>
<evidence type="ECO:0000256" key="11">
    <source>
        <dbReference type="ARBA" id="ARBA00041557"/>
    </source>
</evidence>
<keyword evidence="8" id="KW-0966">Cell projection</keyword>
<gene>
    <name evidence="12" type="ORF">PHYEVI_LOCUS4338</name>
</gene>
<dbReference type="InterPro" id="IPR036322">
    <property type="entry name" value="WD40_repeat_dom_sf"/>
</dbReference>
<dbReference type="SUPFAM" id="SSF50978">
    <property type="entry name" value="WD40 repeat-like"/>
    <property type="match status" value="1"/>
</dbReference>
<keyword evidence="5" id="KW-0282">Flagellum</keyword>
<reference evidence="12" key="1">
    <citation type="submission" date="2022-01" db="EMBL/GenBank/DDBJ databases">
        <authorList>
            <person name="King R."/>
        </authorList>
    </citation>
    <scope>NUCLEOTIDE SEQUENCE</scope>
</reference>
<evidence type="ECO:0000256" key="4">
    <source>
        <dbReference type="ARBA" id="ARBA00022737"/>
    </source>
</evidence>
<dbReference type="PANTHER" id="PTHR12442:SF12">
    <property type="entry name" value="DYNEIN AXONEMAL INTERMEDIATE CHAIN 4"/>
    <property type="match status" value="1"/>
</dbReference>
<evidence type="ECO:0000313" key="13">
    <source>
        <dbReference type="Proteomes" id="UP001153712"/>
    </source>
</evidence>
<dbReference type="GO" id="GO:0120293">
    <property type="term" value="C:dynein axonemal particle"/>
    <property type="evidence" value="ECO:0007669"/>
    <property type="project" value="UniProtKB-SubCell"/>
</dbReference>
<dbReference type="InterPro" id="IPR001680">
    <property type="entry name" value="WD40_rpt"/>
</dbReference>
<dbReference type="Proteomes" id="UP001153712">
    <property type="component" value="Chromosome 15"/>
</dbReference>
<evidence type="ECO:0000313" key="12">
    <source>
        <dbReference type="EMBL" id="CAG9857945.1"/>
    </source>
</evidence>
<evidence type="ECO:0000256" key="1">
    <source>
        <dbReference type="ARBA" id="ARBA00004611"/>
    </source>
</evidence>